<evidence type="ECO:0000256" key="2">
    <source>
        <dbReference type="ARBA" id="ARBA00022801"/>
    </source>
</evidence>
<gene>
    <name evidence="3" type="ORF">BSZ37_00290</name>
</gene>
<evidence type="ECO:0000256" key="1">
    <source>
        <dbReference type="ARBA" id="ARBA00005953"/>
    </source>
</evidence>
<protein>
    <submittedName>
        <fullName evidence="3">Thioesterase</fullName>
    </submittedName>
</protein>
<dbReference type="RefSeq" id="WP_095508622.1">
    <property type="nucleotide sequence ID" value="NZ_MQWD01000001.1"/>
</dbReference>
<dbReference type="PANTHER" id="PTHR31793">
    <property type="entry name" value="4-HYDROXYBENZOYL-COA THIOESTERASE FAMILY MEMBER"/>
    <property type="match status" value="1"/>
</dbReference>
<dbReference type="InterPro" id="IPR029069">
    <property type="entry name" value="HotDog_dom_sf"/>
</dbReference>
<keyword evidence="2" id="KW-0378">Hydrolase</keyword>
<dbReference type="Pfam" id="PF13279">
    <property type="entry name" value="4HBT_2"/>
    <property type="match status" value="1"/>
</dbReference>
<comment type="similarity">
    <text evidence="1">Belongs to the 4-hydroxybenzoyl-CoA thioesterase family.</text>
</comment>
<name>A0A271IUS9_9BACT</name>
<sequence>MAASRPSPPDRSAYRAFVPITTRWHDNDVYGHVNNVVYYSFFDTAVNRWLIDAGLLDVETAETIGLVVRTECDYFAPVAFPQSVEAGVAVERLGTSSVTYRVGIFADSDDAARAAGRFTHVYVGRQSRRPAPLPDAWRTALDELLVS</sequence>
<keyword evidence="4" id="KW-1185">Reference proteome</keyword>
<dbReference type="OrthoDB" id="9799036at2"/>
<dbReference type="CDD" id="cd00586">
    <property type="entry name" value="4HBT"/>
    <property type="match status" value="1"/>
</dbReference>
<comment type="caution">
    <text evidence="3">The sequence shown here is derived from an EMBL/GenBank/DDBJ whole genome shotgun (WGS) entry which is preliminary data.</text>
</comment>
<dbReference type="PANTHER" id="PTHR31793:SF27">
    <property type="entry name" value="NOVEL THIOESTERASE SUPERFAMILY DOMAIN AND SAPOSIN A-TYPE DOMAIN CONTAINING PROTEIN (0610012H03RIK)"/>
    <property type="match status" value="1"/>
</dbReference>
<dbReference type="Gene3D" id="3.10.129.10">
    <property type="entry name" value="Hotdog Thioesterase"/>
    <property type="match status" value="1"/>
</dbReference>
<dbReference type="GO" id="GO:0047617">
    <property type="term" value="F:fatty acyl-CoA hydrolase activity"/>
    <property type="evidence" value="ECO:0007669"/>
    <property type="project" value="TreeGrafter"/>
</dbReference>
<dbReference type="SUPFAM" id="SSF54637">
    <property type="entry name" value="Thioesterase/thiol ester dehydrase-isomerase"/>
    <property type="match status" value="1"/>
</dbReference>
<evidence type="ECO:0000313" key="3">
    <source>
        <dbReference type="EMBL" id="PAP74996.1"/>
    </source>
</evidence>
<proteinExistence type="inferred from homology"/>
<reference evidence="3 4" key="1">
    <citation type="submission" date="2016-11" db="EMBL/GenBank/DDBJ databases">
        <title>Study of marine rhodopsin-containing bacteria.</title>
        <authorList>
            <person name="Yoshizawa S."/>
            <person name="Kumagai Y."/>
            <person name="Kogure K."/>
        </authorList>
    </citation>
    <scope>NUCLEOTIDE SEQUENCE [LARGE SCALE GENOMIC DNA]</scope>
    <source>
        <strain evidence="3 4">SAORIC-28</strain>
    </source>
</reference>
<evidence type="ECO:0000313" key="4">
    <source>
        <dbReference type="Proteomes" id="UP000216339"/>
    </source>
</evidence>
<dbReference type="InterPro" id="IPR050563">
    <property type="entry name" value="4-hydroxybenzoyl-CoA_TE"/>
</dbReference>
<accession>A0A271IUS9</accession>
<dbReference type="AlphaFoldDB" id="A0A271IUS9"/>
<organism evidence="3 4">
    <name type="scientific">Rubrivirga marina</name>
    <dbReference type="NCBI Taxonomy" id="1196024"/>
    <lineage>
        <taxon>Bacteria</taxon>
        <taxon>Pseudomonadati</taxon>
        <taxon>Rhodothermota</taxon>
        <taxon>Rhodothermia</taxon>
        <taxon>Rhodothermales</taxon>
        <taxon>Rubricoccaceae</taxon>
        <taxon>Rubrivirga</taxon>
    </lineage>
</organism>
<dbReference type="Proteomes" id="UP000216339">
    <property type="component" value="Unassembled WGS sequence"/>
</dbReference>
<dbReference type="EMBL" id="MQWD01000001">
    <property type="protein sequence ID" value="PAP74996.1"/>
    <property type="molecule type" value="Genomic_DNA"/>
</dbReference>